<feature type="transmembrane region" description="Helical" evidence="1">
    <location>
        <begin position="63"/>
        <end position="81"/>
    </location>
</feature>
<name>A0A3G5AJI4_9VIRU</name>
<keyword evidence="1" id="KW-1133">Transmembrane helix</keyword>
<dbReference type="EMBL" id="MK072518">
    <property type="protein sequence ID" value="AYV86874.1"/>
    <property type="molecule type" value="Genomic_DNA"/>
</dbReference>
<accession>A0A3G5AJI4</accession>
<evidence type="ECO:0000256" key="1">
    <source>
        <dbReference type="SAM" id="Phobius"/>
    </source>
</evidence>
<feature type="transmembrane region" description="Helical" evidence="1">
    <location>
        <begin position="7"/>
        <end position="27"/>
    </location>
</feature>
<evidence type="ECO:0000313" key="2">
    <source>
        <dbReference type="EMBL" id="AYV86874.1"/>
    </source>
</evidence>
<sequence length="113" mass="12642">MKFYSSLSLYCAFIMIVIALAIIYWYISPLLKPSENEFTQSPQSTQSILPSQAITTTREKVQYYVPLFLLGISAVIIFFAATQVSDKPICAEPTHHGHHLSSIPNSSMPSLIF</sequence>
<protein>
    <recommendedName>
        <fullName evidence="3">Transmembrane protein</fullName>
    </recommendedName>
</protein>
<keyword evidence="1" id="KW-0812">Transmembrane</keyword>
<reference evidence="2" key="1">
    <citation type="submission" date="2018-10" db="EMBL/GenBank/DDBJ databases">
        <title>Hidden diversity of soil giant viruses.</title>
        <authorList>
            <person name="Schulz F."/>
            <person name="Alteio L."/>
            <person name="Goudeau D."/>
            <person name="Ryan E.M."/>
            <person name="Malmstrom R.R."/>
            <person name="Blanchard J."/>
            <person name="Woyke T."/>
        </authorList>
    </citation>
    <scope>NUCLEOTIDE SEQUENCE</scope>
    <source>
        <strain evidence="2">SYV1</strain>
    </source>
</reference>
<proteinExistence type="predicted"/>
<keyword evidence="1" id="KW-0472">Membrane</keyword>
<gene>
    <name evidence="2" type="ORF">Sylvanvirus12_6</name>
</gene>
<evidence type="ECO:0008006" key="3">
    <source>
        <dbReference type="Google" id="ProtNLM"/>
    </source>
</evidence>
<organism evidence="2">
    <name type="scientific">Sylvanvirus sp</name>
    <dbReference type="NCBI Taxonomy" id="2487774"/>
    <lineage>
        <taxon>Viruses</taxon>
    </lineage>
</organism>